<gene>
    <name evidence="2" type="ORF">DIATSA_LOCUS12913</name>
</gene>
<proteinExistence type="predicted"/>
<feature type="region of interest" description="Disordered" evidence="1">
    <location>
        <begin position="591"/>
        <end position="635"/>
    </location>
</feature>
<dbReference type="EMBL" id="OU893339">
    <property type="protein sequence ID" value="CAG9795668.1"/>
    <property type="molecule type" value="Genomic_DNA"/>
</dbReference>
<evidence type="ECO:0000313" key="2">
    <source>
        <dbReference type="EMBL" id="CAG9795668.1"/>
    </source>
</evidence>
<feature type="region of interest" description="Disordered" evidence="1">
    <location>
        <begin position="889"/>
        <end position="908"/>
    </location>
</feature>
<protein>
    <submittedName>
        <fullName evidence="2">Uncharacterized protein</fullName>
    </submittedName>
</protein>
<evidence type="ECO:0000313" key="3">
    <source>
        <dbReference type="Proteomes" id="UP001153714"/>
    </source>
</evidence>
<reference evidence="2" key="2">
    <citation type="submission" date="2022-10" db="EMBL/GenBank/DDBJ databases">
        <authorList>
            <consortium name="ENA_rothamsted_submissions"/>
            <consortium name="culmorum"/>
            <person name="King R."/>
        </authorList>
    </citation>
    <scope>NUCLEOTIDE SEQUENCE</scope>
</reference>
<dbReference type="AlphaFoldDB" id="A0A9N9RFL0"/>
<sequence length="970" mass="108629">MESLEESNCHSLSDSFSLYERYLRSFNVVDNIVEDNQHDSSERASIINDDYESSTSGGNIDLSAVYTNNLLDKQCVSAELQYKLLDPSVCKNIEDKGSDVSYINIDVAKTKSNSLQAVSLHDNSSITIERSLLNDQSEHTDIRFSSEDSKPEHFKQPIFITSTMENSNNAVDSVPMFRNIRPSENMFKLPITELSFNGTIKHVQKLKPIVDPITALSSNSALVTVSENVPIHNLGYNLLKTDNITDYKSDNDQHASSTSDDQNTFGKQNKTESIGNSQFEELNGRKDCPLLNEDGNSAKWNSEQSYSSLEASFDSGVRSPDMFSDEDVEVTPEPFWSFLKDYEFYDKKRVKKTELILQGVLPPPSVTVLKTDVTQMLKKYYCFLPAFSNDEKVTIPESNTVTPTKRVSFVHIPIELGTLVQETASENVNNSTILDRSKSSLTKNKNDSDMDVSSDENRGSLKTCTQIEAAQTPWPEVLKCRHYDIYYNTTKYSEQFECLALRFGERFVGAETDTSVSIHSGGLQSPSSASKRKALRLAQAKSPGRRLSHLARRRQTFCSAATISEKAQTTASKMVLIDKNFFPHRKLINTSERRSPRKLVMRRTPGKKTPLRKTPGKKTPAKTPKTKSGGSSRKKAMRRLLMDTENITRSQPTRESLKRALFVSPEGRRTVPTQPSTSVPLQAMKSKRALFGSPSTAETKSCDGIQSDQFLKRKRDALDDEPMNNRSKIAKSLSLGWDTVGTSQSFSLSRRASEVVVSKSMAELNDHHKQKLLWAVSSALRVHGMNMSSAGFREKASLLARLTRKLLTLPPHAARLHAPNHSTSDTMLKVARLYVYPIIQGRTVEDCFEEEKTKLANEAKNKISGYISASAYQQLKVRQTPTSTFTSQIKENTCSSGSNKQEQPRSNSKNILQDKLVNIDSNSNSSSGLSLLDKNNLSLFKSNSMPSFEEAAKMRARRQISFDNVDFPKR</sequence>
<feature type="region of interest" description="Disordered" evidence="1">
    <location>
        <begin position="439"/>
        <end position="458"/>
    </location>
</feature>
<feature type="region of interest" description="Disordered" evidence="1">
    <location>
        <begin position="249"/>
        <end position="279"/>
    </location>
</feature>
<accession>A0A9N9RFL0</accession>
<feature type="compositionally biased region" description="Polar residues" evidence="1">
    <location>
        <begin position="254"/>
        <end position="279"/>
    </location>
</feature>
<organism evidence="2 3">
    <name type="scientific">Diatraea saccharalis</name>
    <name type="common">sugarcane borer</name>
    <dbReference type="NCBI Taxonomy" id="40085"/>
    <lineage>
        <taxon>Eukaryota</taxon>
        <taxon>Metazoa</taxon>
        <taxon>Ecdysozoa</taxon>
        <taxon>Arthropoda</taxon>
        <taxon>Hexapoda</taxon>
        <taxon>Insecta</taxon>
        <taxon>Pterygota</taxon>
        <taxon>Neoptera</taxon>
        <taxon>Endopterygota</taxon>
        <taxon>Lepidoptera</taxon>
        <taxon>Glossata</taxon>
        <taxon>Ditrysia</taxon>
        <taxon>Pyraloidea</taxon>
        <taxon>Crambidae</taxon>
        <taxon>Crambinae</taxon>
        <taxon>Diatraea</taxon>
    </lineage>
</organism>
<feature type="compositionally biased region" description="Low complexity" evidence="1">
    <location>
        <begin position="621"/>
        <end position="630"/>
    </location>
</feature>
<dbReference type="Proteomes" id="UP001153714">
    <property type="component" value="Chromosome 8"/>
</dbReference>
<evidence type="ECO:0000256" key="1">
    <source>
        <dbReference type="SAM" id="MobiDB-lite"/>
    </source>
</evidence>
<name>A0A9N9RFL0_9NEOP</name>
<reference evidence="2" key="1">
    <citation type="submission" date="2021-12" db="EMBL/GenBank/DDBJ databases">
        <authorList>
            <person name="King R."/>
        </authorList>
    </citation>
    <scope>NUCLEOTIDE SEQUENCE</scope>
</reference>
<feature type="compositionally biased region" description="Basic residues" evidence="1">
    <location>
        <begin position="595"/>
        <end position="620"/>
    </location>
</feature>
<keyword evidence="3" id="KW-1185">Reference proteome</keyword>
<dbReference type="OrthoDB" id="8192658at2759"/>